<protein>
    <submittedName>
        <fullName evidence="2">Uncharacterized protein</fullName>
    </submittedName>
</protein>
<reference evidence="2" key="1">
    <citation type="thesis" date="2020" institute="ProQuest LLC" country="789 East Eisenhower Parkway, Ann Arbor, MI, USA">
        <title>Comparative Genomics and Chromosome Evolution.</title>
        <authorList>
            <person name="Mudd A.B."/>
        </authorList>
    </citation>
    <scope>NUCLEOTIDE SEQUENCE</scope>
    <source>
        <strain evidence="2">Female2</strain>
        <tissue evidence="2">Blood</tissue>
    </source>
</reference>
<evidence type="ECO:0000313" key="2">
    <source>
        <dbReference type="EMBL" id="KAG8454264.1"/>
    </source>
</evidence>
<name>A0A8T2KEF6_9PIPI</name>
<evidence type="ECO:0000256" key="1">
    <source>
        <dbReference type="SAM" id="MobiDB-lite"/>
    </source>
</evidence>
<proteinExistence type="predicted"/>
<evidence type="ECO:0000313" key="3">
    <source>
        <dbReference type="Proteomes" id="UP000812440"/>
    </source>
</evidence>
<gene>
    <name evidence="2" type="ORF">GDO86_000780</name>
</gene>
<organism evidence="2 3">
    <name type="scientific">Hymenochirus boettgeri</name>
    <name type="common">Congo dwarf clawed frog</name>
    <dbReference type="NCBI Taxonomy" id="247094"/>
    <lineage>
        <taxon>Eukaryota</taxon>
        <taxon>Metazoa</taxon>
        <taxon>Chordata</taxon>
        <taxon>Craniata</taxon>
        <taxon>Vertebrata</taxon>
        <taxon>Euteleostomi</taxon>
        <taxon>Amphibia</taxon>
        <taxon>Batrachia</taxon>
        <taxon>Anura</taxon>
        <taxon>Pipoidea</taxon>
        <taxon>Pipidae</taxon>
        <taxon>Pipinae</taxon>
        <taxon>Hymenochirus</taxon>
    </lineage>
</organism>
<keyword evidence="3" id="KW-1185">Reference proteome</keyword>
<feature type="region of interest" description="Disordered" evidence="1">
    <location>
        <begin position="18"/>
        <end position="83"/>
    </location>
</feature>
<feature type="compositionally biased region" description="Basic and acidic residues" evidence="1">
    <location>
        <begin position="18"/>
        <end position="53"/>
    </location>
</feature>
<dbReference type="Proteomes" id="UP000812440">
    <property type="component" value="Chromosome 1"/>
</dbReference>
<accession>A0A8T2KEF6</accession>
<sequence>MFTDYKDALGLQWNRVSSEHKKSINKRDRLPSYEQRVSRQDSIMRKRDPEVKRKTQAATSWSVSEKGRRCPGRNGIEREYNND</sequence>
<comment type="caution">
    <text evidence="2">The sequence shown here is derived from an EMBL/GenBank/DDBJ whole genome shotgun (WGS) entry which is preliminary data.</text>
</comment>
<dbReference type="AlphaFoldDB" id="A0A8T2KEF6"/>
<dbReference type="EMBL" id="JAACNH010000001">
    <property type="protein sequence ID" value="KAG8454264.1"/>
    <property type="molecule type" value="Genomic_DNA"/>
</dbReference>